<evidence type="ECO:0000313" key="3">
    <source>
        <dbReference type="EMBL" id="MQN77531.1"/>
    </source>
</evidence>
<reference evidence="4" key="1">
    <citation type="submission" date="2019-09" db="EMBL/GenBank/DDBJ databases">
        <title>Distinct polysaccharide growth profiles of human intestinal Prevotella copri isolates.</title>
        <authorList>
            <person name="Fehlner-Peach H."/>
            <person name="Magnabosco C."/>
            <person name="Raghavan V."/>
            <person name="Scher J.U."/>
            <person name="Tett A."/>
            <person name="Cox L.M."/>
            <person name="Gottsegen C."/>
            <person name="Watters A."/>
            <person name="Wiltshire- Gordon J.D."/>
            <person name="Segata N."/>
            <person name="Bonneau R."/>
            <person name="Littman D.R."/>
        </authorList>
    </citation>
    <scope>NUCLEOTIDE SEQUENCE [LARGE SCALE GENOMIC DNA]</scope>
    <source>
        <strain evidence="4">BU41712</strain>
    </source>
</reference>
<dbReference type="Gene3D" id="2.60.40.3920">
    <property type="match status" value="2"/>
</dbReference>
<dbReference type="Pfam" id="PF01833">
    <property type="entry name" value="TIG"/>
    <property type="match status" value="1"/>
</dbReference>
<evidence type="ECO:0000256" key="1">
    <source>
        <dbReference type="SAM" id="SignalP"/>
    </source>
</evidence>
<gene>
    <name evidence="3" type="ORF">F7D71_06570</name>
</gene>
<proteinExistence type="predicted"/>
<organism evidence="3 4">
    <name type="scientific">Segatella copri</name>
    <dbReference type="NCBI Taxonomy" id="165179"/>
    <lineage>
        <taxon>Bacteria</taxon>
        <taxon>Pseudomonadati</taxon>
        <taxon>Bacteroidota</taxon>
        <taxon>Bacteroidia</taxon>
        <taxon>Bacteroidales</taxon>
        <taxon>Prevotellaceae</taxon>
        <taxon>Segatella</taxon>
    </lineage>
</organism>
<name>A0AA90ZPS3_9BACT</name>
<feature type="domain" description="IPT/TIG" evidence="2">
    <location>
        <begin position="30"/>
        <end position="109"/>
    </location>
</feature>
<dbReference type="InterPro" id="IPR002909">
    <property type="entry name" value="IPT_dom"/>
</dbReference>
<evidence type="ECO:0000313" key="4">
    <source>
        <dbReference type="Proteomes" id="UP000423156"/>
    </source>
</evidence>
<comment type="caution">
    <text evidence="3">The sequence shown here is derived from an EMBL/GenBank/DDBJ whole genome shotgun (WGS) entry which is preliminary data.</text>
</comment>
<keyword evidence="1" id="KW-0732">Signal</keyword>
<feature type="signal peptide" evidence="1">
    <location>
        <begin position="1"/>
        <end position="18"/>
    </location>
</feature>
<accession>A0AA90ZPS3</accession>
<sequence length="440" mass="47783">MKKLISMMLMLCAFITFSACSSDDDGPTNPVSNAVVPTSAKIGAEVTVQGSGFAAGQTLYLQPEQGTEVNTNAKMSSNGATFTIPYTMTEGKVNVVLKTGNDSWTLGSMTLLAADNPISTLSLPGEMRIGEEVTLTGIGFAQGDKIVVGDKTLETTVTSDGVKVTIPADLAEGEYAVSLVRGNASWELGKVYAFQPKRIKSIYFENGLLAMIGAQSVTMNFTYNADGTLAEIASAEGLGWKFTYDGNVVKTVSPITDGELDFTIENGKVVKSTAAKAEADYPTTQYDYWTYNNDNTLASVTNKDKWYRGLQLTDITMEDGNLASYEFGGSMKFTADKSIKAIPGTIDVRYLLDLFSYVFQGEDIFVGLLLNQQVTNSSYMPAKAHFGYQDFETGEKKWADVNLNTTFKDNVLSIDFLSFKDLEQISGTYGSKLIVTYENK</sequence>
<dbReference type="Proteomes" id="UP000423156">
    <property type="component" value="Unassembled WGS sequence"/>
</dbReference>
<dbReference type="EMBL" id="VZBZ01000089">
    <property type="protein sequence ID" value="MQN77531.1"/>
    <property type="molecule type" value="Genomic_DNA"/>
</dbReference>
<feature type="chain" id="PRO_5043278678" description="IPT/TIG domain-containing protein" evidence="1">
    <location>
        <begin position="19"/>
        <end position="440"/>
    </location>
</feature>
<protein>
    <recommendedName>
        <fullName evidence="2">IPT/TIG domain-containing protein</fullName>
    </recommendedName>
</protein>
<dbReference type="RefSeq" id="WP_153092683.1">
    <property type="nucleotide sequence ID" value="NZ_VZBX01000139.1"/>
</dbReference>
<dbReference type="AlphaFoldDB" id="A0AA90ZPS3"/>
<evidence type="ECO:0000259" key="2">
    <source>
        <dbReference type="Pfam" id="PF01833"/>
    </source>
</evidence>
<dbReference type="PROSITE" id="PS51257">
    <property type="entry name" value="PROKAR_LIPOPROTEIN"/>
    <property type="match status" value="1"/>
</dbReference>